<feature type="region of interest" description="Disordered" evidence="1">
    <location>
        <begin position="1"/>
        <end position="23"/>
    </location>
</feature>
<dbReference type="EMBL" id="JBHMBH010000019">
    <property type="protein sequence ID" value="MFB9713875.1"/>
    <property type="molecule type" value="Genomic_DNA"/>
</dbReference>
<sequence length="94" mass="10805">MNIFTTGGAGLENQYDAGHRPSPPAVCSRKACRAEATWQLLWNNPRIHTPERRKVWLSCQEHREWLEDYLQTRGLWKGTIPFDPGTTTDPGEVR</sequence>
<evidence type="ECO:0008006" key="4">
    <source>
        <dbReference type="Google" id="ProtNLM"/>
    </source>
</evidence>
<evidence type="ECO:0000313" key="2">
    <source>
        <dbReference type="EMBL" id="MFB9713875.1"/>
    </source>
</evidence>
<evidence type="ECO:0000313" key="3">
    <source>
        <dbReference type="Proteomes" id="UP001589536"/>
    </source>
</evidence>
<keyword evidence="3" id="KW-1185">Reference proteome</keyword>
<accession>A0ABV5UQX5</accession>
<evidence type="ECO:0000256" key="1">
    <source>
        <dbReference type="SAM" id="MobiDB-lite"/>
    </source>
</evidence>
<protein>
    <recommendedName>
        <fullName evidence="4">Acetone carboxylase</fullName>
    </recommendedName>
</protein>
<organism evidence="2 3">
    <name type="scientific">Arthrobacter methylotrophus</name>
    <dbReference type="NCBI Taxonomy" id="121291"/>
    <lineage>
        <taxon>Bacteria</taxon>
        <taxon>Bacillati</taxon>
        <taxon>Actinomycetota</taxon>
        <taxon>Actinomycetes</taxon>
        <taxon>Micrococcales</taxon>
        <taxon>Micrococcaceae</taxon>
        <taxon>Arthrobacter</taxon>
    </lineage>
</organism>
<dbReference type="Proteomes" id="UP001589536">
    <property type="component" value="Unassembled WGS sequence"/>
</dbReference>
<gene>
    <name evidence="2" type="ORF">ACFFPI_06875</name>
</gene>
<comment type="caution">
    <text evidence="2">The sequence shown here is derived from an EMBL/GenBank/DDBJ whole genome shotgun (WGS) entry which is preliminary data.</text>
</comment>
<reference evidence="2 3" key="1">
    <citation type="submission" date="2024-09" db="EMBL/GenBank/DDBJ databases">
        <authorList>
            <person name="Sun Q."/>
            <person name="Mori K."/>
        </authorList>
    </citation>
    <scope>NUCLEOTIDE SEQUENCE [LARGE SCALE GENOMIC DNA]</scope>
    <source>
        <strain evidence="2 3">JCM 13519</strain>
    </source>
</reference>
<name>A0ABV5UQX5_9MICC</name>
<proteinExistence type="predicted"/>
<dbReference type="RefSeq" id="WP_345041754.1">
    <property type="nucleotide sequence ID" value="NZ_BAABED010000001.1"/>
</dbReference>